<feature type="signal peptide" evidence="5">
    <location>
        <begin position="1"/>
        <end position="18"/>
    </location>
</feature>
<evidence type="ECO:0000256" key="4">
    <source>
        <dbReference type="ARBA" id="ARBA00023180"/>
    </source>
</evidence>
<feature type="chain" id="PRO_5025548710" evidence="5">
    <location>
        <begin position="19"/>
        <end position="188"/>
    </location>
</feature>
<protein>
    <submittedName>
        <fullName evidence="6">Uncharacterized protein</fullName>
    </submittedName>
</protein>
<name>A0A3B5KCB6_TAKRU</name>
<reference evidence="6" key="3">
    <citation type="submission" date="2025-09" db="UniProtKB">
        <authorList>
            <consortium name="Ensembl"/>
        </authorList>
    </citation>
    <scope>IDENTIFICATION</scope>
</reference>
<evidence type="ECO:0000313" key="7">
    <source>
        <dbReference type="Proteomes" id="UP000005226"/>
    </source>
</evidence>
<proteinExistence type="predicted"/>
<dbReference type="InParanoid" id="A0A3B5KCB6"/>
<dbReference type="PANTHER" id="PTHR11967:SF2">
    <property type="entry name" value="ALPHA-1-ACID GLYCOPROTEIN 1"/>
    <property type="match status" value="1"/>
</dbReference>
<sequence length="188" mass="21093">MSVQFCLALLALCSLAAASDPDCKELLKPQENRTQVLGKWILHATVSESNEVGEKVKVIKSSWIEISDVPGQEALSLRWADRLSGEKCEYGSVNHTFSPNITHVKYDYNSTSYEAAGMYLDTCPDCVVWEDTLTENQKGRTLYILTKTGSLEAPHMERFKKQAACLNLKSEMYFPETTDLCPDEEGKQ</sequence>
<keyword evidence="4" id="KW-0325">Glycoprotein</keyword>
<comment type="subcellular location">
    <subcellularLocation>
        <location evidence="1">Secreted</location>
    </subcellularLocation>
</comment>
<dbReference type="SUPFAM" id="SSF50814">
    <property type="entry name" value="Lipocalins"/>
    <property type="match status" value="1"/>
</dbReference>
<dbReference type="AlphaFoldDB" id="A0A3B5KCB6"/>
<dbReference type="OMA" id="CPYESEA"/>
<evidence type="ECO:0000256" key="3">
    <source>
        <dbReference type="ARBA" id="ARBA00022729"/>
    </source>
</evidence>
<dbReference type="PANTHER" id="PTHR11967">
    <property type="entry name" value="ALPHA-1-ACID GLYCOPROTEIN"/>
    <property type="match status" value="1"/>
</dbReference>
<dbReference type="Ensembl" id="ENSTRUT00000052587.2">
    <property type="protein sequence ID" value="ENSTRUP00000053661.2"/>
    <property type="gene ID" value="ENSTRUG00000021525.2"/>
</dbReference>
<evidence type="ECO:0000256" key="1">
    <source>
        <dbReference type="ARBA" id="ARBA00004613"/>
    </source>
</evidence>
<evidence type="ECO:0000313" key="6">
    <source>
        <dbReference type="Ensembl" id="ENSTRUP00000053661.2"/>
    </source>
</evidence>
<dbReference type="GO" id="GO:0005576">
    <property type="term" value="C:extracellular region"/>
    <property type="evidence" value="ECO:0007669"/>
    <property type="project" value="UniProtKB-SubCell"/>
</dbReference>
<dbReference type="InterPro" id="IPR012674">
    <property type="entry name" value="Calycin"/>
</dbReference>
<keyword evidence="7" id="KW-1185">Reference proteome</keyword>
<dbReference type="Gene3D" id="2.40.128.20">
    <property type="match status" value="1"/>
</dbReference>
<keyword evidence="2" id="KW-0964">Secreted</keyword>
<reference evidence="6 7" key="1">
    <citation type="journal article" date="2011" name="Genome Biol. Evol.">
        <title>Integration of the genetic map and genome assembly of fugu facilitates insights into distinct features of genome evolution in teleosts and mammals.</title>
        <authorList>
            <person name="Kai W."/>
            <person name="Kikuchi K."/>
            <person name="Tohari S."/>
            <person name="Chew A.K."/>
            <person name="Tay A."/>
            <person name="Fujiwara A."/>
            <person name="Hosoya S."/>
            <person name="Suetake H."/>
            <person name="Naruse K."/>
            <person name="Brenner S."/>
            <person name="Suzuki Y."/>
            <person name="Venkatesh B."/>
        </authorList>
    </citation>
    <scope>NUCLEOTIDE SEQUENCE [LARGE SCALE GENOMIC DNA]</scope>
</reference>
<evidence type="ECO:0000256" key="2">
    <source>
        <dbReference type="ARBA" id="ARBA00022525"/>
    </source>
</evidence>
<accession>A0A3B5KCB6</accession>
<dbReference type="Proteomes" id="UP000005226">
    <property type="component" value="Chromosome 21"/>
</dbReference>
<evidence type="ECO:0000256" key="5">
    <source>
        <dbReference type="SAM" id="SignalP"/>
    </source>
</evidence>
<organism evidence="6 7">
    <name type="scientific">Takifugu rubripes</name>
    <name type="common">Japanese pufferfish</name>
    <name type="synonym">Fugu rubripes</name>
    <dbReference type="NCBI Taxonomy" id="31033"/>
    <lineage>
        <taxon>Eukaryota</taxon>
        <taxon>Metazoa</taxon>
        <taxon>Chordata</taxon>
        <taxon>Craniata</taxon>
        <taxon>Vertebrata</taxon>
        <taxon>Euteleostomi</taxon>
        <taxon>Actinopterygii</taxon>
        <taxon>Neopterygii</taxon>
        <taxon>Teleostei</taxon>
        <taxon>Neoteleostei</taxon>
        <taxon>Acanthomorphata</taxon>
        <taxon>Eupercaria</taxon>
        <taxon>Tetraodontiformes</taxon>
        <taxon>Tetradontoidea</taxon>
        <taxon>Tetraodontidae</taxon>
        <taxon>Takifugu</taxon>
    </lineage>
</organism>
<keyword evidence="3 5" id="KW-0732">Signal</keyword>
<dbReference type="GeneTree" id="ENSGT00510000050125"/>
<reference evidence="6" key="2">
    <citation type="submission" date="2025-08" db="UniProtKB">
        <authorList>
            <consortium name="Ensembl"/>
        </authorList>
    </citation>
    <scope>IDENTIFICATION</scope>
</reference>